<feature type="transmembrane region" description="Helical" evidence="1">
    <location>
        <begin position="99"/>
        <end position="128"/>
    </location>
</feature>
<feature type="transmembrane region" description="Helical" evidence="1">
    <location>
        <begin position="59"/>
        <end position="87"/>
    </location>
</feature>
<feature type="transmembrane region" description="Helical" evidence="1">
    <location>
        <begin position="148"/>
        <end position="177"/>
    </location>
</feature>
<evidence type="ECO:0008006" key="3">
    <source>
        <dbReference type="Google" id="ProtNLM"/>
    </source>
</evidence>
<proteinExistence type="predicted"/>
<accession>A0A481Z0P1</accession>
<evidence type="ECO:0000256" key="1">
    <source>
        <dbReference type="SAM" id="Phobius"/>
    </source>
</evidence>
<evidence type="ECO:0000313" key="2">
    <source>
        <dbReference type="EMBL" id="QBK88989.1"/>
    </source>
</evidence>
<protein>
    <recommendedName>
        <fullName evidence="3">Transmembrane protein</fullName>
    </recommendedName>
</protein>
<name>A0A481Z0P1_9VIRU</name>
<keyword evidence="1" id="KW-1133">Transmembrane helix</keyword>
<sequence>MSNNNDSDNNDNHNNNKYYRLLTYVPIIVSTVSFIFDVWGITLYYILNNTGDTSKMKDLILAYSILQAITCVATMLFACGGGGWLTVSYFCNCTEIGAWVVFLSILISAVISVISIISTIVLSGFISYEFFSNPWTNVSVSYNTILTFVIDIIFIHIIETFGLILIACLVVIFCCIYRKYFIKLLLSIQYHRIHN</sequence>
<gene>
    <name evidence="2" type="ORF">LCMiAC02_00820</name>
</gene>
<organism evidence="2">
    <name type="scientific">Mimivirus LCMiAC02</name>
    <dbReference type="NCBI Taxonomy" id="2506609"/>
    <lineage>
        <taxon>Viruses</taxon>
        <taxon>Varidnaviria</taxon>
        <taxon>Bamfordvirae</taxon>
        <taxon>Nucleocytoviricota</taxon>
        <taxon>Megaviricetes</taxon>
        <taxon>Imitervirales</taxon>
        <taxon>Mimiviridae</taxon>
        <taxon>Klosneuvirinae</taxon>
    </lineage>
</organism>
<keyword evidence="1" id="KW-0472">Membrane</keyword>
<keyword evidence="1" id="KW-0812">Transmembrane</keyword>
<feature type="transmembrane region" description="Helical" evidence="1">
    <location>
        <begin position="21"/>
        <end position="47"/>
    </location>
</feature>
<dbReference type="EMBL" id="MK500406">
    <property type="protein sequence ID" value="QBK88989.1"/>
    <property type="molecule type" value="Genomic_DNA"/>
</dbReference>
<reference evidence="2" key="1">
    <citation type="journal article" date="2019" name="MBio">
        <title>Virus Genomes from Deep Sea Sediments Expand the Ocean Megavirome and Support Independent Origins of Viral Gigantism.</title>
        <authorList>
            <person name="Backstrom D."/>
            <person name="Yutin N."/>
            <person name="Jorgensen S.L."/>
            <person name="Dharamshi J."/>
            <person name="Homa F."/>
            <person name="Zaremba-Niedwiedzka K."/>
            <person name="Spang A."/>
            <person name="Wolf Y.I."/>
            <person name="Koonin E.V."/>
            <person name="Ettema T.J."/>
        </authorList>
    </citation>
    <scope>NUCLEOTIDE SEQUENCE</scope>
</reference>